<reference evidence="3" key="1">
    <citation type="journal article" date="2019" name="Int. J. Syst. Evol. Microbiol.">
        <title>The Global Catalogue of Microorganisms (GCM) 10K type strain sequencing project: providing services to taxonomists for standard genome sequencing and annotation.</title>
        <authorList>
            <consortium name="The Broad Institute Genomics Platform"/>
            <consortium name="The Broad Institute Genome Sequencing Center for Infectious Disease"/>
            <person name="Wu L."/>
            <person name="Ma J."/>
        </authorList>
    </citation>
    <scope>NUCLEOTIDE SEQUENCE [LARGE SCALE GENOMIC DNA]</scope>
    <source>
        <strain evidence="3">JCM 19173</strain>
    </source>
</reference>
<feature type="region of interest" description="Disordered" evidence="1">
    <location>
        <begin position="250"/>
        <end position="273"/>
    </location>
</feature>
<feature type="region of interest" description="Disordered" evidence="1">
    <location>
        <begin position="47"/>
        <end position="67"/>
    </location>
</feature>
<sequence>MDTPWQVSELSTSILSLKELFMRNAQTMTALIALTLMTGTAAFAASSTAPQRPAPAQTQTGTPQAPSRQVAYYKGNPLGGGQLLKTVTVTAGPGTPLAQNAPQGATYAVITTPRGQEIINLQAAQAQPQEQGQAAPTPGRGAPDGPARPDARPGAAPQGPGAPMTGPRPSAPTGPATGTNPALKDDAGALGRMLRGATSVTFYAADPLKGGQVTQTIRLTDPAAQQAALTQAAKTAKFAVVERGGERVIVDLSRTPPAPDRAGDAGPPAPVRR</sequence>
<accession>A0ABQ2FRD5</accession>
<feature type="region of interest" description="Disordered" evidence="1">
    <location>
        <begin position="124"/>
        <end position="186"/>
    </location>
</feature>
<evidence type="ECO:0000256" key="1">
    <source>
        <dbReference type="SAM" id="MobiDB-lite"/>
    </source>
</evidence>
<dbReference type="Proteomes" id="UP000604341">
    <property type="component" value="Unassembled WGS sequence"/>
</dbReference>
<proteinExistence type="predicted"/>
<comment type="caution">
    <text evidence="2">The sequence shown here is derived from an EMBL/GenBank/DDBJ whole genome shotgun (WGS) entry which is preliminary data.</text>
</comment>
<gene>
    <name evidence="2" type="ORF">GCM10010844_43180</name>
</gene>
<keyword evidence="3" id="KW-1185">Reference proteome</keyword>
<evidence type="ECO:0000313" key="2">
    <source>
        <dbReference type="EMBL" id="GGL19587.1"/>
    </source>
</evidence>
<organism evidence="2 3">
    <name type="scientific">Deinococcus radiotolerans</name>
    <dbReference type="NCBI Taxonomy" id="1309407"/>
    <lineage>
        <taxon>Bacteria</taxon>
        <taxon>Thermotogati</taxon>
        <taxon>Deinococcota</taxon>
        <taxon>Deinococci</taxon>
        <taxon>Deinococcales</taxon>
        <taxon>Deinococcaceae</taxon>
        <taxon>Deinococcus</taxon>
    </lineage>
</organism>
<dbReference type="EMBL" id="BMPE01000033">
    <property type="protein sequence ID" value="GGL19587.1"/>
    <property type="molecule type" value="Genomic_DNA"/>
</dbReference>
<protein>
    <submittedName>
        <fullName evidence="2">Uncharacterized protein</fullName>
    </submittedName>
</protein>
<feature type="compositionally biased region" description="Low complexity" evidence="1">
    <location>
        <begin position="124"/>
        <end position="145"/>
    </location>
</feature>
<name>A0ABQ2FRD5_9DEIO</name>
<feature type="compositionally biased region" description="Polar residues" evidence="1">
    <location>
        <begin position="56"/>
        <end position="67"/>
    </location>
</feature>
<evidence type="ECO:0000313" key="3">
    <source>
        <dbReference type="Proteomes" id="UP000604341"/>
    </source>
</evidence>
<feature type="compositionally biased region" description="Low complexity" evidence="1">
    <location>
        <begin position="152"/>
        <end position="167"/>
    </location>
</feature>